<dbReference type="InterPro" id="IPR005474">
    <property type="entry name" value="Transketolase_N"/>
</dbReference>
<comment type="cofactor">
    <cofactor evidence="1">
        <name>thiamine diphosphate</name>
        <dbReference type="ChEBI" id="CHEBI:58937"/>
    </cofactor>
</comment>
<evidence type="ECO:0000313" key="9">
    <source>
        <dbReference type="Proteomes" id="UP001174909"/>
    </source>
</evidence>
<feature type="domain" description="Transketolase-like C-terminal" evidence="7">
    <location>
        <begin position="615"/>
        <end position="699"/>
    </location>
</feature>
<evidence type="ECO:0000256" key="3">
    <source>
        <dbReference type="ARBA" id="ARBA00022723"/>
    </source>
</evidence>
<gene>
    <name evidence="8" type="ORF">GBAR_LOCUS6536</name>
</gene>
<feature type="domain" description="Transketolase N-terminal" evidence="6">
    <location>
        <begin position="170"/>
        <end position="339"/>
    </location>
</feature>
<dbReference type="EMBL" id="CASHTH010000991">
    <property type="protein sequence ID" value="CAI8009775.1"/>
    <property type="molecule type" value="Genomic_DNA"/>
</dbReference>
<evidence type="ECO:0000256" key="2">
    <source>
        <dbReference type="ARBA" id="ARBA00022679"/>
    </source>
</evidence>
<dbReference type="GO" id="GO:0005829">
    <property type="term" value="C:cytosol"/>
    <property type="evidence" value="ECO:0007669"/>
    <property type="project" value="TreeGrafter"/>
</dbReference>
<dbReference type="GO" id="GO:0006098">
    <property type="term" value="P:pentose-phosphate shunt"/>
    <property type="evidence" value="ECO:0007669"/>
    <property type="project" value="TreeGrafter"/>
</dbReference>
<evidence type="ECO:0000256" key="4">
    <source>
        <dbReference type="ARBA" id="ARBA00022842"/>
    </source>
</evidence>
<proteinExistence type="predicted"/>
<keyword evidence="2" id="KW-0808">Transferase</keyword>
<evidence type="ECO:0000313" key="8">
    <source>
        <dbReference type="EMBL" id="CAI8009775.1"/>
    </source>
</evidence>
<evidence type="ECO:0008006" key="10">
    <source>
        <dbReference type="Google" id="ProtNLM"/>
    </source>
</evidence>
<dbReference type="PANTHER" id="PTHR43522">
    <property type="entry name" value="TRANSKETOLASE"/>
    <property type="match status" value="1"/>
</dbReference>
<dbReference type="Proteomes" id="UP001174909">
    <property type="component" value="Unassembled WGS sequence"/>
</dbReference>
<evidence type="ECO:0000256" key="1">
    <source>
        <dbReference type="ARBA" id="ARBA00001964"/>
    </source>
</evidence>
<dbReference type="InterPro" id="IPR055152">
    <property type="entry name" value="Transketolase-like_C_2"/>
</dbReference>
<keyword evidence="9" id="KW-1185">Reference proteome</keyword>
<dbReference type="Pfam" id="PF22613">
    <property type="entry name" value="Transketolase_C_1"/>
    <property type="match status" value="1"/>
</dbReference>
<dbReference type="GO" id="GO:0004802">
    <property type="term" value="F:transketolase activity"/>
    <property type="evidence" value="ECO:0007669"/>
    <property type="project" value="TreeGrafter"/>
</dbReference>
<reference evidence="8" key="1">
    <citation type="submission" date="2023-03" db="EMBL/GenBank/DDBJ databases">
        <authorList>
            <person name="Steffen K."/>
            <person name="Cardenas P."/>
        </authorList>
    </citation>
    <scope>NUCLEOTIDE SEQUENCE</scope>
</reference>
<dbReference type="InterPro" id="IPR029061">
    <property type="entry name" value="THDP-binding"/>
</dbReference>
<dbReference type="InterPro" id="IPR009014">
    <property type="entry name" value="Transketo_C/PFOR_II"/>
</dbReference>
<dbReference type="InterPro" id="IPR033247">
    <property type="entry name" value="Transketolase_fam"/>
</dbReference>
<dbReference type="SUPFAM" id="SSF52922">
    <property type="entry name" value="TK C-terminal domain-like"/>
    <property type="match status" value="1"/>
</dbReference>
<evidence type="ECO:0000259" key="7">
    <source>
        <dbReference type="Pfam" id="PF22613"/>
    </source>
</evidence>
<dbReference type="SUPFAM" id="SSF52518">
    <property type="entry name" value="Thiamin diphosphate-binding fold (THDP-binding)"/>
    <property type="match status" value="1"/>
</dbReference>
<dbReference type="Gene3D" id="3.40.50.970">
    <property type="match status" value="1"/>
</dbReference>
<protein>
    <recommendedName>
        <fullName evidence="10">Transketolase signature 1 domain-containing protein</fullName>
    </recommendedName>
</protein>
<evidence type="ECO:0000256" key="5">
    <source>
        <dbReference type="ARBA" id="ARBA00023052"/>
    </source>
</evidence>
<keyword evidence="4" id="KW-0460">Magnesium</keyword>
<comment type="caution">
    <text evidence="8">The sequence shown here is derived from an EMBL/GenBank/DDBJ whole genome shotgun (WGS) entry which is preliminary data.</text>
</comment>
<name>A0AA35WCN1_GEOBA</name>
<evidence type="ECO:0000259" key="6">
    <source>
        <dbReference type="Pfam" id="PF00456"/>
    </source>
</evidence>
<dbReference type="PANTHER" id="PTHR43522:SF2">
    <property type="entry name" value="TRANSKETOLASE 1-RELATED"/>
    <property type="match status" value="1"/>
</dbReference>
<accession>A0AA35WCN1</accession>
<keyword evidence="3" id="KW-0479">Metal-binding</keyword>
<dbReference type="Pfam" id="PF00456">
    <property type="entry name" value="Transketolase_N"/>
    <property type="match status" value="1"/>
</dbReference>
<dbReference type="GO" id="GO:0046872">
    <property type="term" value="F:metal ion binding"/>
    <property type="evidence" value="ECO:0007669"/>
    <property type="project" value="UniProtKB-KW"/>
</dbReference>
<dbReference type="AlphaFoldDB" id="A0AA35WCN1"/>
<sequence length="745" mass="82219">MQNTLNANTLLSPVEALTATYDRERFEDIGHMTCMTLVLLGNYAQTGHFGGPLAYTPYNVALHLAGPELGGLCYDYRNPKHPFCDKFMLAGGHNIPTAYALWMIMGEAMARAHTATGDPRYKVAPEIAMLPIDALGFRRGAGALKTLLKENDLEEHPLFAQAKLRGIRSLAGHSETTDLTNDVNGGPSGIGIATAAGKAAFWNFLDAPESLKVLALEGEFAMTEGHAQELKTQALAMQVGKRLRILLSYNNAGIDDTLVGGVIDSKYKQYELEEQWTSYGWNVFALENGNDYDQILAVLKTMEDWDADDRRPMIVIGRTVKGYWPSAVIGKIEGYGDQLVSYPSHPYGLKMNEEYFVALAETVERRYGVEFEGIRNGPVTDERERLIQLKTNIDVVMSLLDQNGLGDWLANRLINIGDAVQDDLPLRVDTKRDPFLDDQLRAENLPVEPQTLTAKNPVSGEEQEVDISLFKKPGEVAGTRRAISEIIKWMNYVTDNRFITLAADLSESINVEHGSLWGHYNPITNPAGTRFKAPIQEAGNVSSAIGCGNSSRGVRRSMSVSGITTMLLRVYFAAAEVAARDPRVGVIIIEVARPDFPVADRNTFADSDLKAAAKGLYVIRDFNPDQPKHGYVVVQGSNSTVNLVQIIPRLEEQGINVKIIAAVSEELFDLQPDTYRQSVLPPEARYDLMVVSTGTQRVWPIKNLGPLTDAYSLTADWDNQWLTGGTEPDVITEAHLDARVDLCRD</sequence>
<organism evidence="8 9">
    <name type="scientific">Geodia barretti</name>
    <name type="common">Barrett's horny sponge</name>
    <dbReference type="NCBI Taxonomy" id="519541"/>
    <lineage>
        <taxon>Eukaryota</taxon>
        <taxon>Metazoa</taxon>
        <taxon>Porifera</taxon>
        <taxon>Demospongiae</taxon>
        <taxon>Heteroscleromorpha</taxon>
        <taxon>Tetractinellida</taxon>
        <taxon>Astrophorina</taxon>
        <taxon>Geodiidae</taxon>
        <taxon>Geodia</taxon>
    </lineage>
</organism>
<dbReference type="Gene3D" id="3.40.50.920">
    <property type="match status" value="1"/>
</dbReference>
<keyword evidence="5" id="KW-0786">Thiamine pyrophosphate</keyword>